<feature type="chain" id="PRO_5016437975" evidence="1">
    <location>
        <begin position="23"/>
        <end position="136"/>
    </location>
</feature>
<dbReference type="RefSeq" id="XP_025428814.1">
    <property type="nucleotide sequence ID" value="XM_025576479.1"/>
</dbReference>
<dbReference type="STRING" id="1450539.A0A319A615"/>
<dbReference type="Proteomes" id="UP000248349">
    <property type="component" value="Unassembled WGS sequence"/>
</dbReference>
<dbReference type="EMBL" id="KZ821248">
    <property type="protein sequence ID" value="PYH42832.1"/>
    <property type="molecule type" value="Genomic_DNA"/>
</dbReference>
<protein>
    <submittedName>
        <fullName evidence="2">Uncharacterized protein</fullName>
    </submittedName>
</protein>
<evidence type="ECO:0000313" key="3">
    <source>
        <dbReference type="Proteomes" id="UP000248349"/>
    </source>
</evidence>
<proteinExistence type="predicted"/>
<dbReference type="AlphaFoldDB" id="A0A319A615"/>
<dbReference type="OrthoDB" id="5054768at2759"/>
<evidence type="ECO:0000313" key="2">
    <source>
        <dbReference type="EMBL" id="PYH42832.1"/>
    </source>
</evidence>
<keyword evidence="3" id="KW-1185">Reference proteome</keyword>
<accession>A0A319A615</accession>
<feature type="signal peptide" evidence="1">
    <location>
        <begin position="1"/>
        <end position="22"/>
    </location>
</feature>
<sequence length="136" mass="15067">MRVSPSSQAVILSLALPLLAAAANDPGYRASLPFRPENVTLLHDPYYWVGSYYNGTTELELMPYTGLAAKCSTQCPLLANTTTTVQYDTILALTEPSKYKNANDPMNAFLLRWDTGFDFSSITTLDWPLQELPSLQ</sequence>
<reference evidence="2 3" key="1">
    <citation type="submission" date="2016-12" db="EMBL/GenBank/DDBJ databases">
        <title>The genomes of Aspergillus section Nigri reveals drivers in fungal speciation.</title>
        <authorList>
            <consortium name="DOE Joint Genome Institute"/>
            <person name="Vesth T.C."/>
            <person name="Nybo J."/>
            <person name="Theobald S."/>
            <person name="Brandl J."/>
            <person name="Frisvad J.C."/>
            <person name="Nielsen K.F."/>
            <person name="Lyhne E.K."/>
            <person name="Kogle M.E."/>
            <person name="Kuo A."/>
            <person name="Riley R."/>
            <person name="Clum A."/>
            <person name="Nolan M."/>
            <person name="Lipzen A."/>
            <person name="Salamov A."/>
            <person name="Henrissat B."/>
            <person name="Wiebenga A."/>
            <person name="De Vries R.P."/>
            <person name="Grigoriev I.V."/>
            <person name="Mortensen U.H."/>
            <person name="Andersen M.R."/>
            <person name="Baker S.E."/>
        </authorList>
    </citation>
    <scope>NUCLEOTIDE SEQUENCE [LARGE SCALE GENOMIC DNA]</scope>
    <source>
        <strain evidence="2 3">JOP 1030-1</strain>
    </source>
</reference>
<keyword evidence="1" id="KW-0732">Signal</keyword>
<organism evidence="2 3">
    <name type="scientific">Aspergillus saccharolyticus JOP 1030-1</name>
    <dbReference type="NCBI Taxonomy" id="1450539"/>
    <lineage>
        <taxon>Eukaryota</taxon>
        <taxon>Fungi</taxon>
        <taxon>Dikarya</taxon>
        <taxon>Ascomycota</taxon>
        <taxon>Pezizomycotina</taxon>
        <taxon>Eurotiomycetes</taxon>
        <taxon>Eurotiomycetidae</taxon>
        <taxon>Eurotiales</taxon>
        <taxon>Aspergillaceae</taxon>
        <taxon>Aspergillus</taxon>
        <taxon>Aspergillus subgen. Circumdati</taxon>
    </lineage>
</organism>
<name>A0A319A615_9EURO</name>
<gene>
    <name evidence="2" type="ORF">BP01DRAFT_367811</name>
</gene>
<evidence type="ECO:0000256" key="1">
    <source>
        <dbReference type="SAM" id="SignalP"/>
    </source>
</evidence>
<dbReference type="GeneID" id="37077708"/>